<proteinExistence type="predicted"/>
<protein>
    <submittedName>
        <fullName evidence="1">Uncharacterized protein</fullName>
    </submittedName>
</protein>
<name>X1TL83_9ZZZZ</name>
<evidence type="ECO:0000313" key="1">
    <source>
        <dbReference type="EMBL" id="GAJ06004.1"/>
    </source>
</evidence>
<dbReference type="EMBL" id="BARW01029121">
    <property type="protein sequence ID" value="GAJ06004.1"/>
    <property type="molecule type" value="Genomic_DNA"/>
</dbReference>
<dbReference type="AlphaFoldDB" id="X1TL83"/>
<organism evidence="1">
    <name type="scientific">marine sediment metagenome</name>
    <dbReference type="NCBI Taxonomy" id="412755"/>
    <lineage>
        <taxon>unclassified sequences</taxon>
        <taxon>metagenomes</taxon>
        <taxon>ecological metagenomes</taxon>
    </lineage>
</organism>
<accession>X1TL83</accession>
<comment type="caution">
    <text evidence="1">The sequence shown here is derived from an EMBL/GenBank/DDBJ whole genome shotgun (WGS) entry which is preliminary data.</text>
</comment>
<sequence>MDWDNVGKHFHWAGDDSWQMPVSGLLDGVPEKDVLQERIQKEVRKAFALMGLGIDIFRDPVPCPKCGRLADSAVVEDVGCCRECERKL</sequence>
<gene>
    <name evidence="1" type="ORF">S12H4_46875</name>
</gene>
<reference evidence="1" key="1">
    <citation type="journal article" date="2014" name="Front. Microbiol.">
        <title>High frequency of phylogenetically diverse reductive dehalogenase-homologous genes in deep subseafloor sedimentary metagenomes.</title>
        <authorList>
            <person name="Kawai M."/>
            <person name="Futagami T."/>
            <person name="Toyoda A."/>
            <person name="Takaki Y."/>
            <person name="Nishi S."/>
            <person name="Hori S."/>
            <person name="Arai W."/>
            <person name="Tsubouchi T."/>
            <person name="Morono Y."/>
            <person name="Uchiyama I."/>
            <person name="Ito T."/>
            <person name="Fujiyama A."/>
            <person name="Inagaki F."/>
            <person name="Takami H."/>
        </authorList>
    </citation>
    <scope>NUCLEOTIDE SEQUENCE</scope>
    <source>
        <strain evidence="1">Expedition CK06-06</strain>
    </source>
</reference>